<dbReference type="Proteomes" id="UP000269265">
    <property type="component" value="Unassembled WGS sequence"/>
</dbReference>
<name>A0A3R8S4C6_9BURK</name>
<evidence type="ECO:0000313" key="2">
    <source>
        <dbReference type="Proteomes" id="UP000269265"/>
    </source>
</evidence>
<comment type="caution">
    <text evidence="1">The sequence shown here is derived from an EMBL/GenBank/DDBJ whole genome shotgun (WGS) entry which is preliminary data.</text>
</comment>
<dbReference type="RefSeq" id="WP_148100962.1">
    <property type="nucleotide sequence ID" value="NZ_RSED01000004.1"/>
</dbReference>
<dbReference type="EMBL" id="RSED01000004">
    <property type="protein sequence ID" value="RRS05175.1"/>
    <property type="molecule type" value="Genomic_DNA"/>
</dbReference>
<dbReference type="SUPFAM" id="SSF56935">
    <property type="entry name" value="Porins"/>
    <property type="match status" value="1"/>
</dbReference>
<accession>A0A3R8S4C6</accession>
<sequence length="430" mass="48076">MTIRESSYFFILNVAAIGCMFFSESARAETPLSLAVSENLTYDSNILRNNDNKYRDLVSATGVQLGFAKQYGRQTYKASGTVVATRYKNSDFYNNDGYNLALGFSSQIASNWLVDIDHNRVRQLQSFQDQGLNRYKEPVESQDTKIFVQYGLYSRWSLNADVNQSKINYKVLRSNDRSSQGAKAGVRYSPTDLLYFDLGYRKTKSELPNYKVIRNSGGGQISEAVGEDVQRQDLEFSTRWTVTGYSSLDARLAWTQEHYDTDRLRNFNGITGRLGWNYTPSGKMSYTVAIDRDTNNSGGNTSLSYNIAPDLSGFTGNIGFNSQRRATTGLLVRATYGLTSKISVTATGVYRRIEEESESISTEINGGEVNSANNRGLNGSYRSVNIGVGYQLFRSTRVGCSWETYARSASLFSRDFSGDSVNCNAMFTID</sequence>
<dbReference type="OrthoDB" id="9149087at2"/>
<gene>
    <name evidence="1" type="ORF">EIP75_06310</name>
</gene>
<reference evidence="1 2" key="1">
    <citation type="submission" date="2018-12" db="EMBL/GenBank/DDBJ databases">
        <title>The whole draft genome of Aquabacterium sp. SJQ9.</title>
        <authorList>
            <person name="Sun L."/>
            <person name="Gao X."/>
            <person name="Chen W."/>
            <person name="Huang K."/>
        </authorList>
    </citation>
    <scope>NUCLEOTIDE SEQUENCE [LARGE SCALE GENOMIC DNA]</scope>
    <source>
        <strain evidence="1 2">SJQ9</strain>
    </source>
</reference>
<evidence type="ECO:0000313" key="1">
    <source>
        <dbReference type="EMBL" id="RRS05175.1"/>
    </source>
</evidence>
<proteinExistence type="predicted"/>
<evidence type="ECO:0008006" key="3">
    <source>
        <dbReference type="Google" id="ProtNLM"/>
    </source>
</evidence>
<organism evidence="1 2">
    <name type="scientific">Aquabacterium soli</name>
    <dbReference type="NCBI Taxonomy" id="2493092"/>
    <lineage>
        <taxon>Bacteria</taxon>
        <taxon>Pseudomonadati</taxon>
        <taxon>Pseudomonadota</taxon>
        <taxon>Betaproteobacteria</taxon>
        <taxon>Burkholderiales</taxon>
        <taxon>Aquabacterium</taxon>
    </lineage>
</organism>
<dbReference type="PROSITE" id="PS51257">
    <property type="entry name" value="PROKAR_LIPOPROTEIN"/>
    <property type="match status" value="1"/>
</dbReference>
<dbReference type="AlphaFoldDB" id="A0A3R8S4C6"/>
<keyword evidence="2" id="KW-1185">Reference proteome</keyword>
<protein>
    <recommendedName>
        <fullName evidence="3">Beta-barrel porin 2</fullName>
    </recommendedName>
</protein>